<proteinExistence type="predicted"/>
<evidence type="ECO:0000313" key="1">
    <source>
        <dbReference type="EMBL" id="MCY1077269.1"/>
    </source>
</evidence>
<reference evidence="1 2" key="1">
    <citation type="submission" date="2022-11" db="EMBL/GenBank/DDBJ databases">
        <title>Minimal conservation of predation-associated metabolite biosynthetic gene clusters underscores biosynthetic potential of Myxococcota including descriptions for ten novel species: Archangium lansinium sp. nov., Myxococcus landrumus sp. nov., Nannocystis bai.</title>
        <authorList>
            <person name="Ahearne A."/>
            <person name="Stevens C."/>
            <person name="Phillips K."/>
        </authorList>
    </citation>
    <scope>NUCLEOTIDE SEQUENCE [LARGE SCALE GENOMIC DNA]</scope>
    <source>
        <strain evidence="1 2">MIWBW</strain>
    </source>
</reference>
<dbReference type="PROSITE" id="PS51257">
    <property type="entry name" value="PROKAR_LIPOPROTEIN"/>
    <property type="match status" value="1"/>
</dbReference>
<name>A0ABT4A7N0_9BACT</name>
<organism evidence="1 2">
    <name type="scientific">Archangium lansingense</name>
    <dbReference type="NCBI Taxonomy" id="2995310"/>
    <lineage>
        <taxon>Bacteria</taxon>
        <taxon>Pseudomonadati</taxon>
        <taxon>Myxococcota</taxon>
        <taxon>Myxococcia</taxon>
        <taxon>Myxococcales</taxon>
        <taxon>Cystobacterineae</taxon>
        <taxon>Archangiaceae</taxon>
        <taxon>Archangium</taxon>
    </lineage>
</organism>
<gene>
    <name evidence="1" type="ORF">OV287_22625</name>
</gene>
<evidence type="ECO:0000313" key="2">
    <source>
        <dbReference type="Proteomes" id="UP001207654"/>
    </source>
</evidence>
<dbReference type="RefSeq" id="WP_267536114.1">
    <property type="nucleotide sequence ID" value="NZ_JAPNKA010000001.1"/>
</dbReference>
<keyword evidence="2" id="KW-1185">Reference proteome</keyword>
<dbReference type="EMBL" id="JAPNKA010000001">
    <property type="protein sequence ID" value="MCY1077269.1"/>
    <property type="molecule type" value="Genomic_DNA"/>
</dbReference>
<accession>A0ABT4A7N0</accession>
<evidence type="ECO:0008006" key="3">
    <source>
        <dbReference type="Google" id="ProtNLM"/>
    </source>
</evidence>
<dbReference type="Proteomes" id="UP001207654">
    <property type="component" value="Unassembled WGS sequence"/>
</dbReference>
<comment type="caution">
    <text evidence="1">The sequence shown here is derived from an EMBL/GenBank/DDBJ whole genome shotgun (WGS) entry which is preliminary data.</text>
</comment>
<sequence>MLRDMLLKSLGFVAVIALVGCGGPVDEATESHLTSQEQELLPMCKVDEPKPCPDGYYCDGKTCRPNL</sequence>
<protein>
    <recommendedName>
        <fullName evidence="3">Lipoprotein</fullName>
    </recommendedName>
</protein>